<evidence type="ECO:0000313" key="2">
    <source>
        <dbReference type="EMBL" id="UGS38450.1"/>
    </source>
</evidence>
<reference evidence="2" key="1">
    <citation type="journal article" date="2022" name="Int. J. Syst. Evol. Microbiol.">
        <title>Pseudomonas aegrilactucae sp. nov. and Pseudomonas morbosilactucae sp. nov., pathogens causing bacterial rot of lettuce in Japan.</title>
        <authorList>
            <person name="Sawada H."/>
            <person name="Fujikawa T."/>
            <person name="Satou M."/>
        </authorList>
    </citation>
    <scope>NUCLEOTIDE SEQUENCE</scope>
    <source>
        <strain evidence="2">0166_1</strain>
    </source>
</reference>
<organism evidence="2 3">
    <name type="scientific">Capillimicrobium parvum</name>
    <dbReference type="NCBI Taxonomy" id="2884022"/>
    <lineage>
        <taxon>Bacteria</taxon>
        <taxon>Bacillati</taxon>
        <taxon>Actinomycetota</taxon>
        <taxon>Thermoleophilia</taxon>
        <taxon>Solirubrobacterales</taxon>
        <taxon>Capillimicrobiaceae</taxon>
        <taxon>Capillimicrobium</taxon>
    </lineage>
</organism>
<protein>
    <submittedName>
        <fullName evidence="2">Uncharacterized protein</fullName>
    </submittedName>
</protein>
<accession>A0A9E6Y1M3</accession>
<evidence type="ECO:0000313" key="3">
    <source>
        <dbReference type="Proteomes" id="UP001162834"/>
    </source>
</evidence>
<keyword evidence="1" id="KW-0812">Transmembrane</keyword>
<proteinExistence type="predicted"/>
<evidence type="ECO:0000256" key="1">
    <source>
        <dbReference type="SAM" id="Phobius"/>
    </source>
</evidence>
<keyword evidence="3" id="KW-1185">Reference proteome</keyword>
<dbReference type="Proteomes" id="UP001162834">
    <property type="component" value="Chromosome"/>
</dbReference>
<gene>
    <name evidence="2" type="ORF">DSM104329_04879</name>
</gene>
<keyword evidence="1" id="KW-0472">Membrane</keyword>
<dbReference type="AlphaFoldDB" id="A0A9E6Y1M3"/>
<dbReference type="KEGG" id="sbae:DSM104329_04879"/>
<feature type="transmembrane region" description="Helical" evidence="1">
    <location>
        <begin position="46"/>
        <end position="64"/>
    </location>
</feature>
<name>A0A9E6Y1M3_9ACTN</name>
<keyword evidence="1" id="KW-1133">Transmembrane helix</keyword>
<sequence length="118" mass="11923">MAAAAGADRVSAVTSRDRRLLLGLAVASMAWVLVGAFAGIGDGLAMVAPALLLLLPLLAGRYVGEEALGRVRHARGAPPLRRRGARPAAPSHPAVALVPRGGLLLASSLATWPPPALG</sequence>
<dbReference type="EMBL" id="CP087164">
    <property type="protein sequence ID" value="UGS38450.1"/>
    <property type="molecule type" value="Genomic_DNA"/>
</dbReference>
<feature type="transmembrane region" description="Helical" evidence="1">
    <location>
        <begin position="20"/>
        <end position="40"/>
    </location>
</feature>